<evidence type="ECO:0000313" key="2">
    <source>
        <dbReference type="EMBL" id="VVA33334.1"/>
    </source>
</evidence>
<proteinExistence type="predicted"/>
<dbReference type="AlphaFoldDB" id="A0A5E4G0W6"/>
<evidence type="ECO:0000313" key="3">
    <source>
        <dbReference type="Proteomes" id="UP000327085"/>
    </source>
</evidence>
<reference evidence="3" key="1">
    <citation type="journal article" date="2020" name="Plant J.">
        <title>Transposons played a major role in the diversification between the closely related almond and peach genomes: results from the almond genome sequence.</title>
        <authorList>
            <person name="Alioto T."/>
            <person name="Alexiou K.G."/>
            <person name="Bardil A."/>
            <person name="Barteri F."/>
            <person name="Castanera R."/>
            <person name="Cruz F."/>
            <person name="Dhingra A."/>
            <person name="Duval H."/>
            <person name="Fernandez I Marti A."/>
            <person name="Frias L."/>
            <person name="Galan B."/>
            <person name="Garcia J.L."/>
            <person name="Howad W."/>
            <person name="Gomez-Garrido J."/>
            <person name="Gut M."/>
            <person name="Julca I."/>
            <person name="Morata J."/>
            <person name="Puigdomenech P."/>
            <person name="Ribeca P."/>
            <person name="Rubio Cabetas M.J."/>
            <person name="Vlasova A."/>
            <person name="Wirthensohn M."/>
            <person name="Garcia-Mas J."/>
            <person name="Gabaldon T."/>
            <person name="Casacuberta J.M."/>
            <person name="Arus P."/>
        </authorList>
    </citation>
    <scope>NUCLEOTIDE SEQUENCE [LARGE SCALE GENOMIC DNA]</scope>
    <source>
        <strain evidence="3">cv. Texas</strain>
    </source>
</reference>
<feature type="region of interest" description="Disordered" evidence="1">
    <location>
        <begin position="65"/>
        <end position="92"/>
    </location>
</feature>
<gene>
    <name evidence="2" type="ORF">ALMOND_2B011699</name>
</gene>
<organism evidence="2 3">
    <name type="scientific">Prunus dulcis</name>
    <name type="common">Almond</name>
    <name type="synonym">Amygdalus dulcis</name>
    <dbReference type="NCBI Taxonomy" id="3755"/>
    <lineage>
        <taxon>Eukaryota</taxon>
        <taxon>Viridiplantae</taxon>
        <taxon>Streptophyta</taxon>
        <taxon>Embryophyta</taxon>
        <taxon>Tracheophyta</taxon>
        <taxon>Spermatophyta</taxon>
        <taxon>Magnoliopsida</taxon>
        <taxon>eudicotyledons</taxon>
        <taxon>Gunneridae</taxon>
        <taxon>Pentapetalae</taxon>
        <taxon>rosids</taxon>
        <taxon>fabids</taxon>
        <taxon>Rosales</taxon>
        <taxon>Rosaceae</taxon>
        <taxon>Amygdaloideae</taxon>
        <taxon>Amygdaleae</taxon>
        <taxon>Prunus</taxon>
    </lineage>
</organism>
<dbReference type="Gramene" id="VVA33334">
    <property type="protein sequence ID" value="VVA33334"/>
    <property type="gene ID" value="Prudul26B011699"/>
</dbReference>
<accession>A0A5E4G0W6</accession>
<dbReference type="InParanoid" id="A0A5E4G0W6"/>
<sequence>MDTLDQLRNRRCMGMEGWQKGIAARKVRSSASAKINQFHRHLGSVEKPKTHGSGRTAQVYCGPQVEKPKAHGSGRTAQGYWEPQGQLKHKRQKKIMDTLDQLRNRRGMGQEGQLRVLGSARSAQAQVPKIKI</sequence>
<name>A0A5E4G0W6_PRUDU</name>
<dbReference type="EMBL" id="CABIKO010000282">
    <property type="protein sequence ID" value="VVA33334.1"/>
    <property type="molecule type" value="Genomic_DNA"/>
</dbReference>
<dbReference type="Proteomes" id="UP000327085">
    <property type="component" value="Chromosome 3"/>
</dbReference>
<evidence type="ECO:0000256" key="1">
    <source>
        <dbReference type="SAM" id="MobiDB-lite"/>
    </source>
</evidence>
<protein>
    <submittedName>
        <fullName evidence="2">PREDICTED: PRUPE_3G214300</fullName>
    </submittedName>
</protein>